<reference evidence="1 2" key="1">
    <citation type="submission" date="2018-12" db="EMBL/GenBank/DDBJ databases">
        <title>Bacillus yapensis draft genome sequence.</title>
        <authorList>
            <person name="Yu L."/>
            <person name="Xu X."/>
            <person name="Tang X."/>
        </authorList>
    </citation>
    <scope>NUCLEOTIDE SEQUENCE [LARGE SCALE GENOMIC DNA]</scope>
    <source>
        <strain evidence="1 2">XXST-01</strain>
    </source>
</reference>
<protein>
    <submittedName>
        <fullName evidence="1">Uncharacterized protein</fullName>
    </submittedName>
</protein>
<sequence>MYRKNCEKCNRPSFGSSEFGKWFCPLCGNDLTERPFFDANTLERIHVKTFPRKRILQNYQKI</sequence>
<name>A0A3S0LC69_9BACI</name>
<accession>A0A3S0LC69</accession>
<gene>
    <name evidence="1" type="ORF">EKG37_10780</name>
</gene>
<organism evidence="1 2">
    <name type="scientific">Bacillus yapensis</name>
    <dbReference type="NCBI Taxonomy" id="2492960"/>
    <lineage>
        <taxon>Bacteria</taxon>
        <taxon>Bacillati</taxon>
        <taxon>Bacillota</taxon>
        <taxon>Bacilli</taxon>
        <taxon>Bacillales</taxon>
        <taxon>Bacillaceae</taxon>
        <taxon>Bacillus</taxon>
    </lineage>
</organism>
<proteinExistence type="predicted"/>
<keyword evidence="2" id="KW-1185">Reference proteome</keyword>
<dbReference type="AlphaFoldDB" id="A0A3S0LC69"/>
<dbReference type="OrthoDB" id="2376828at2"/>
<evidence type="ECO:0000313" key="1">
    <source>
        <dbReference type="EMBL" id="RTR31973.1"/>
    </source>
</evidence>
<evidence type="ECO:0000313" key="2">
    <source>
        <dbReference type="Proteomes" id="UP000271374"/>
    </source>
</evidence>
<dbReference type="EMBL" id="RXNT01000007">
    <property type="protein sequence ID" value="RTR31973.1"/>
    <property type="molecule type" value="Genomic_DNA"/>
</dbReference>
<dbReference type="Proteomes" id="UP000271374">
    <property type="component" value="Unassembled WGS sequence"/>
</dbReference>
<comment type="caution">
    <text evidence="1">The sequence shown here is derived from an EMBL/GenBank/DDBJ whole genome shotgun (WGS) entry which is preliminary data.</text>
</comment>